<keyword evidence="2" id="KW-1185">Reference proteome</keyword>
<dbReference type="AlphaFoldDB" id="A0A392SVY6"/>
<accession>A0A392SVY6</accession>
<sequence>VLKPNVDDPPDPLMTQQWYQSRWFDEGFDRLLVLKVFLTNVVRRRISLSTTTAVQVQMVWMKKASA</sequence>
<dbReference type="EMBL" id="LXQA010453282">
    <property type="protein sequence ID" value="MCI52819.1"/>
    <property type="molecule type" value="Genomic_DNA"/>
</dbReference>
<proteinExistence type="predicted"/>
<feature type="non-terminal residue" evidence="1">
    <location>
        <position position="1"/>
    </location>
</feature>
<reference evidence="1 2" key="1">
    <citation type="journal article" date="2018" name="Front. Plant Sci.">
        <title>Red Clover (Trifolium pratense) and Zigzag Clover (T. medium) - A Picture of Genomic Similarities and Differences.</title>
        <authorList>
            <person name="Dluhosova J."/>
            <person name="Istvanek J."/>
            <person name="Nedelnik J."/>
            <person name="Repkova J."/>
        </authorList>
    </citation>
    <scope>NUCLEOTIDE SEQUENCE [LARGE SCALE GENOMIC DNA]</scope>
    <source>
        <strain evidence="2">cv. 10/8</strain>
        <tissue evidence="1">Leaf</tissue>
    </source>
</reference>
<dbReference type="Proteomes" id="UP000265520">
    <property type="component" value="Unassembled WGS sequence"/>
</dbReference>
<protein>
    <submittedName>
        <fullName evidence="1">Uncharacterized protein</fullName>
    </submittedName>
</protein>
<comment type="caution">
    <text evidence="1">The sequence shown here is derived from an EMBL/GenBank/DDBJ whole genome shotgun (WGS) entry which is preliminary data.</text>
</comment>
<evidence type="ECO:0000313" key="2">
    <source>
        <dbReference type="Proteomes" id="UP000265520"/>
    </source>
</evidence>
<organism evidence="1 2">
    <name type="scientific">Trifolium medium</name>
    <dbReference type="NCBI Taxonomy" id="97028"/>
    <lineage>
        <taxon>Eukaryota</taxon>
        <taxon>Viridiplantae</taxon>
        <taxon>Streptophyta</taxon>
        <taxon>Embryophyta</taxon>
        <taxon>Tracheophyta</taxon>
        <taxon>Spermatophyta</taxon>
        <taxon>Magnoliopsida</taxon>
        <taxon>eudicotyledons</taxon>
        <taxon>Gunneridae</taxon>
        <taxon>Pentapetalae</taxon>
        <taxon>rosids</taxon>
        <taxon>fabids</taxon>
        <taxon>Fabales</taxon>
        <taxon>Fabaceae</taxon>
        <taxon>Papilionoideae</taxon>
        <taxon>50 kb inversion clade</taxon>
        <taxon>NPAAA clade</taxon>
        <taxon>Hologalegina</taxon>
        <taxon>IRL clade</taxon>
        <taxon>Trifolieae</taxon>
        <taxon>Trifolium</taxon>
    </lineage>
</organism>
<evidence type="ECO:0000313" key="1">
    <source>
        <dbReference type="EMBL" id="MCI52819.1"/>
    </source>
</evidence>
<name>A0A392SVY6_9FABA</name>